<sequence length="464" mass="52219">MGRPSRSEYTARIRRLVDRLRTDIRSGELRSGDYIPSEVELGSTYGLSKESVRKALDILVEEGMIVKIKRVGNRVAIPAYAQGKMVDAVQDTERRTILRFAYYPSMDTEVNMKEAIAEFESANPSIGIQLLPTPFPVDYVEHGIADVITLTNWDALKLREQDPSWSMLASAPHSEAAHPLLYTPFLGPAGRTAAAPFVFSPIVLCYNRQHFMSCQLEEPQQGWTWDRLLHTSRVLSGQLGVIGFAAHMQSVNRWPVFLLQNGFRLQNGEEGDAVDRPAFWESLRMARNLIYQQGGAAPFWSENDADAERWFREGRVSIIMTSYFGINRWRDTGIDYGISELPGLKSDSTLLLVTGLAISGKAKYPDASRALVRFLCSPKIQSGIRRSTLTLPAHLEALTIRDGLAGNRPQREPDLNGIWGKCKFYSDLQLGTKALESVREELKTYWSKLEDETEAGKRLDMLID</sequence>
<dbReference type="Proteomes" id="UP000644756">
    <property type="component" value="Unassembled WGS sequence"/>
</dbReference>
<keyword evidence="3" id="KW-0804">Transcription</keyword>
<dbReference type="Pfam" id="PF00392">
    <property type="entry name" value="GntR"/>
    <property type="match status" value="1"/>
</dbReference>
<dbReference type="Gene3D" id="3.40.190.10">
    <property type="entry name" value="Periplasmic binding protein-like II"/>
    <property type="match status" value="1"/>
</dbReference>
<reference evidence="5" key="2">
    <citation type="submission" date="2020-09" db="EMBL/GenBank/DDBJ databases">
        <authorList>
            <person name="Sun Q."/>
            <person name="Zhou Y."/>
        </authorList>
    </citation>
    <scope>NUCLEOTIDE SEQUENCE</scope>
    <source>
        <strain evidence="5">CGMCC 1.12987</strain>
    </source>
</reference>
<dbReference type="PROSITE" id="PS50949">
    <property type="entry name" value="HTH_GNTR"/>
    <property type="match status" value="1"/>
</dbReference>
<keyword evidence="2" id="KW-0238">DNA-binding</keyword>
<dbReference type="EMBL" id="BMGR01000024">
    <property type="protein sequence ID" value="GGG26037.1"/>
    <property type="molecule type" value="Genomic_DNA"/>
</dbReference>
<dbReference type="CDD" id="cd07377">
    <property type="entry name" value="WHTH_GntR"/>
    <property type="match status" value="1"/>
</dbReference>
<dbReference type="PRINTS" id="PR00035">
    <property type="entry name" value="HTHGNTR"/>
</dbReference>
<dbReference type="InterPro" id="IPR050490">
    <property type="entry name" value="Bact_solute-bd_prot1"/>
</dbReference>
<accession>A0A917G7M7</accession>
<keyword evidence="6" id="KW-1185">Reference proteome</keyword>
<organism evidence="5 6">
    <name type="scientific">Paenibacillus abyssi</name>
    <dbReference type="NCBI Taxonomy" id="1340531"/>
    <lineage>
        <taxon>Bacteria</taxon>
        <taxon>Bacillati</taxon>
        <taxon>Bacillota</taxon>
        <taxon>Bacilli</taxon>
        <taxon>Bacillales</taxon>
        <taxon>Paenibacillaceae</taxon>
        <taxon>Paenibacillus</taxon>
    </lineage>
</organism>
<evidence type="ECO:0000313" key="6">
    <source>
        <dbReference type="Proteomes" id="UP000644756"/>
    </source>
</evidence>
<reference evidence="5" key="1">
    <citation type="journal article" date="2014" name="Int. J. Syst. Evol. Microbiol.">
        <title>Complete genome sequence of Corynebacterium casei LMG S-19264T (=DSM 44701T), isolated from a smear-ripened cheese.</title>
        <authorList>
            <consortium name="US DOE Joint Genome Institute (JGI-PGF)"/>
            <person name="Walter F."/>
            <person name="Albersmeier A."/>
            <person name="Kalinowski J."/>
            <person name="Ruckert C."/>
        </authorList>
    </citation>
    <scope>NUCLEOTIDE SEQUENCE</scope>
    <source>
        <strain evidence="5">CGMCC 1.12987</strain>
    </source>
</reference>
<dbReference type="GO" id="GO:0003677">
    <property type="term" value="F:DNA binding"/>
    <property type="evidence" value="ECO:0007669"/>
    <property type="project" value="UniProtKB-KW"/>
</dbReference>
<dbReference type="Pfam" id="PF01547">
    <property type="entry name" value="SBP_bac_1"/>
    <property type="match status" value="1"/>
</dbReference>
<dbReference type="InterPro" id="IPR036390">
    <property type="entry name" value="WH_DNA-bd_sf"/>
</dbReference>
<evidence type="ECO:0000313" key="5">
    <source>
        <dbReference type="EMBL" id="GGG26037.1"/>
    </source>
</evidence>
<evidence type="ECO:0000259" key="4">
    <source>
        <dbReference type="PROSITE" id="PS50949"/>
    </source>
</evidence>
<dbReference type="Gene3D" id="1.10.10.10">
    <property type="entry name" value="Winged helix-like DNA-binding domain superfamily/Winged helix DNA-binding domain"/>
    <property type="match status" value="1"/>
</dbReference>
<dbReference type="GO" id="GO:0003700">
    <property type="term" value="F:DNA-binding transcription factor activity"/>
    <property type="evidence" value="ECO:0007669"/>
    <property type="project" value="InterPro"/>
</dbReference>
<dbReference type="RefSeq" id="WP_188533631.1">
    <property type="nucleotide sequence ID" value="NZ_BMGR01000024.1"/>
</dbReference>
<evidence type="ECO:0000256" key="2">
    <source>
        <dbReference type="ARBA" id="ARBA00023125"/>
    </source>
</evidence>
<proteinExistence type="predicted"/>
<name>A0A917G7M7_9BACL</name>
<dbReference type="SMART" id="SM00345">
    <property type="entry name" value="HTH_GNTR"/>
    <property type="match status" value="1"/>
</dbReference>
<dbReference type="PANTHER" id="PTHR43649">
    <property type="entry name" value="ARABINOSE-BINDING PROTEIN-RELATED"/>
    <property type="match status" value="1"/>
</dbReference>
<gene>
    <name evidence="5" type="ORF">GCM10010916_48030</name>
</gene>
<dbReference type="SUPFAM" id="SSF46785">
    <property type="entry name" value="Winged helix' DNA-binding domain"/>
    <property type="match status" value="1"/>
</dbReference>
<dbReference type="SUPFAM" id="SSF53850">
    <property type="entry name" value="Periplasmic binding protein-like II"/>
    <property type="match status" value="1"/>
</dbReference>
<feature type="domain" description="HTH gntR-type" evidence="4">
    <location>
        <begin position="10"/>
        <end position="78"/>
    </location>
</feature>
<comment type="caution">
    <text evidence="5">The sequence shown here is derived from an EMBL/GenBank/DDBJ whole genome shotgun (WGS) entry which is preliminary data.</text>
</comment>
<keyword evidence="1" id="KW-0805">Transcription regulation</keyword>
<dbReference type="InterPro" id="IPR036388">
    <property type="entry name" value="WH-like_DNA-bd_sf"/>
</dbReference>
<dbReference type="InterPro" id="IPR006059">
    <property type="entry name" value="SBP"/>
</dbReference>
<dbReference type="InterPro" id="IPR000524">
    <property type="entry name" value="Tscrpt_reg_HTH_GntR"/>
</dbReference>
<protein>
    <submittedName>
        <fullName evidence="5">Sugar ABC transporter substrate-binding protein</fullName>
    </submittedName>
</protein>
<evidence type="ECO:0000256" key="3">
    <source>
        <dbReference type="ARBA" id="ARBA00023163"/>
    </source>
</evidence>
<dbReference type="PANTHER" id="PTHR43649:SF12">
    <property type="entry name" value="DIACETYLCHITOBIOSE BINDING PROTEIN DASA"/>
    <property type="match status" value="1"/>
</dbReference>
<dbReference type="AlphaFoldDB" id="A0A917G7M7"/>
<evidence type="ECO:0000256" key="1">
    <source>
        <dbReference type="ARBA" id="ARBA00023015"/>
    </source>
</evidence>